<dbReference type="InterPro" id="IPR007492">
    <property type="entry name" value="LytTR_DNA-bd_dom"/>
</dbReference>
<organism evidence="4 5">
    <name type="scientific">Sphingomonas naasensis</name>
    <dbReference type="NCBI Taxonomy" id="1344951"/>
    <lineage>
        <taxon>Bacteria</taxon>
        <taxon>Pseudomonadati</taxon>
        <taxon>Pseudomonadota</taxon>
        <taxon>Alphaproteobacteria</taxon>
        <taxon>Sphingomonadales</taxon>
        <taxon>Sphingomonadaceae</taxon>
        <taxon>Sphingomonas</taxon>
    </lineage>
</organism>
<gene>
    <name evidence="4" type="ORF">E5A74_04185</name>
</gene>
<dbReference type="OrthoDB" id="9786101at2"/>
<feature type="domain" description="Response regulatory" evidence="2">
    <location>
        <begin position="5"/>
        <end position="118"/>
    </location>
</feature>
<protein>
    <submittedName>
        <fullName evidence="4">Response regulator transcription factor</fullName>
    </submittedName>
</protein>
<dbReference type="InterPro" id="IPR011006">
    <property type="entry name" value="CheY-like_superfamily"/>
</dbReference>
<proteinExistence type="predicted"/>
<dbReference type="GO" id="GO:0000156">
    <property type="term" value="F:phosphorelay response regulator activity"/>
    <property type="evidence" value="ECO:0007669"/>
    <property type="project" value="InterPro"/>
</dbReference>
<comment type="caution">
    <text evidence="4">The sequence shown here is derived from an EMBL/GenBank/DDBJ whole genome shotgun (WGS) entry which is preliminary data.</text>
</comment>
<dbReference type="Proteomes" id="UP000309848">
    <property type="component" value="Unassembled WGS sequence"/>
</dbReference>
<name>A0A4S1WVD1_9SPHN</name>
<dbReference type="PROSITE" id="PS50110">
    <property type="entry name" value="RESPONSE_REGULATORY"/>
    <property type="match status" value="1"/>
</dbReference>
<evidence type="ECO:0000313" key="5">
    <source>
        <dbReference type="Proteomes" id="UP000309848"/>
    </source>
</evidence>
<dbReference type="InterPro" id="IPR046947">
    <property type="entry name" value="LytR-like"/>
</dbReference>
<dbReference type="RefSeq" id="WP_135982969.1">
    <property type="nucleotide sequence ID" value="NZ_JAASQM010000001.1"/>
</dbReference>
<evidence type="ECO:0000256" key="1">
    <source>
        <dbReference type="PROSITE-ProRule" id="PRU00169"/>
    </source>
</evidence>
<dbReference type="PANTHER" id="PTHR37299:SF1">
    <property type="entry name" value="STAGE 0 SPORULATION PROTEIN A HOMOLOG"/>
    <property type="match status" value="1"/>
</dbReference>
<dbReference type="SMART" id="SM00850">
    <property type="entry name" value="LytTR"/>
    <property type="match status" value="1"/>
</dbReference>
<dbReference type="Gene3D" id="3.40.50.2300">
    <property type="match status" value="1"/>
</dbReference>
<dbReference type="GO" id="GO:0003677">
    <property type="term" value="F:DNA binding"/>
    <property type="evidence" value="ECO:0007669"/>
    <property type="project" value="InterPro"/>
</dbReference>
<evidence type="ECO:0000259" key="2">
    <source>
        <dbReference type="PROSITE" id="PS50110"/>
    </source>
</evidence>
<dbReference type="Gene3D" id="2.40.50.1020">
    <property type="entry name" value="LytTr DNA-binding domain"/>
    <property type="match status" value="1"/>
</dbReference>
<feature type="modified residue" description="4-aspartylphosphate" evidence="1">
    <location>
        <position position="56"/>
    </location>
</feature>
<dbReference type="EMBL" id="SRXU01000001">
    <property type="protein sequence ID" value="TGX46357.1"/>
    <property type="molecule type" value="Genomic_DNA"/>
</dbReference>
<dbReference type="Pfam" id="PF00072">
    <property type="entry name" value="Response_reg"/>
    <property type="match status" value="1"/>
</dbReference>
<keyword evidence="5" id="KW-1185">Reference proteome</keyword>
<evidence type="ECO:0000313" key="4">
    <source>
        <dbReference type="EMBL" id="TGX46357.1"/>
    </source>
</evidence>
<dbReference type="PROSITE" id="PS50930">
    <property type="entry name" value="HTH_LYTTR"/>
    <property type="match status" value="1"/>
</dbReference>
<feature type="domain" description="HTH LytTR-type" evidence="3">
    <location>
        <begin position="145"/>
        <end position="249"/>
    </location>
</feature>
<sequence>MNRLRVLLVDDEPLALRRLATLFADIDDTEVVGTATTGREAEERIEALCPDLVMLDISMPQKSGLRVASDLGSGERPEIVFVTAFEQYAPDAFEVEAADYLLKPVRFDRLRQAVERARRRREQRDAVDRLAAMPQSDAPARGEAIWIQVPTGQIRLPVDQIEWIEAAKDYVMLHTATRSYIHRISMTALEVLLESSALMRVHRSTFIRPALVAGVQRLGRGLIALEMRDGAVVQVGPSYVKAVLARLGLAREPA</sequence>
<accession>A0A4S1WVD1</accession>
<dbReference type="SUPFAM" id="SSF52172">
    <property type="entry name" value="CheY-like"/>
    <property type="match status" value="1"/>
</dbReference>
<evidence type="ECO:0000259" key="3">
    <source>
        <dbReference type="PROSITE" id="PS50930"/>
    </source>
</evidence>
<reference evidence="4 5" key="1">
    <citation type="submission" date="2019-04" db="EMBL/GenBank/DDBJ databases">
        <title>Sphingomonas psychrotolerans sp. nov., isolated from soil in the Tianshan Mountains, Xinjiang, China.</title>
        <authorList>
            <person name="Luo Y."/>
            <person name="Sheng H."/>
        </authorList>
    </citation>
    <scope>NUCLEOTIDE SEQUENCE [LARGE SCALE GENOMIC DNA]</scope>
    <source>
        <strain evidence="4 5">KIS18-15</strain>
    </source>
</reference>
<dbReference type="SMART" id="SM00448">
    <property type="entry name" value="REC"/>
    <property type="match status" value="1"/>
</dbReference>
<dbReference type="PANTHER" id="PTHR37299">
    <property type="entry name" value="TRANSCRIPTIONAL REGULATOR-RELATED"/>
    <property type="match status" value="1"/>
</dbReference>
<dbReference type="Pfam" id="PF04397">
    <property type="entry name" value="LytTR"/>
    <property type="match status" value="1"/>
</dbReference>
<keyword evidence="1" id="KW-0597">Phosphoprotein</keyword>
<dbReference type="AlphaFoldDB" id="A0A4S1WVD1"/>
<dbReference type="InterPro" id="IPR001789">
    <property type="entry name" value="Sig_transdc_resp-reg_receiver"/>
</dbReference>